<evidence type="ECO:0000256" key="6">
    <source>
        <dbReference type="ARBA" id="ARBA00023157"/>
    </source>
</evidence>
<dbReference type="Proteomes" id="UP000697107">
    <property type="component" value="Unassembled WGS sequence"/>
</dbReference>
<keyword evidence="5" id="KW-0843">Virulence</keyword>
<keyword evidence="3" id="KW-0964">Secreted</keyword>
<dbReference type="InterPro" id="IPR050430">
    <property type="entry name" value="Peptidase_S1"/>
</dbReference>
<evidence type="ECO:0000256" key="1">
    <source>
        <dbReference type="ARBA" id="ARBA00004613"/>
    </source>
</evidence>
<evidence type="ECO:0000259" key="9">
    <source>
        <dbReference type="PROSITE" id="PS50240"/>
    </source>
</evidence>
<keyword evidence="6" id="KW-1015">Disulfide bond</keyword>
<dbReference type="GO" id="GO:0005576">
    <property type="term" value="C:extracellular region"/>
    <property type="evidence" value="ECO:0007669"/>
    <property type="project" value="UniProtKB-SubCell"/>
</dbReference>
<dbReference type="PROSITE" id="PS50240">
    <property type="entry name" value="TRYPSIN_DOM"/>
    <property type="match status" value="1"/>
</dbReference>
<sequence>MKLLYGIAFVSAVATLVNGLSFSEIADESAPSPRDADLTSDEESRIYGGSNADINKYPYVAALFVEGTDGVPFCGGTLIAPQYVLTTVPCLEWFPLDLQVSLGTPRGKGRKSRKAEQIRAVEAFRHPLHNSTLLTYDVALLKLEKPSTHKPARLCDADGSDNKPGTMATVLGWGEVKKEVVAETLQSVDAKIIPDDECGKYAIDTDVTLCAGTERGKGFCGGDLGGPLIANDVVVGIASALPGDTGGCGDLPSLYTRVSHVLDFVTDVVNGGSTGNVTELLPMPYFVMEKSQ</sequence>
<organism evidence="10 11">
    <name type="scientific">Phytophthora cactorum</name>
    <dbReference type="NCBI Taxonomy" id="29920"/>
    <lineage>
        <taxon>Eukaryota</taxon>
        <taxon>Sar</taxon>
        <taxon>Stramenopiles</taxon>
        <taxon>Oomycota</taxon>
        <taxon>Peronosporomycetes</taxon>
        <taxon>Peronosporales</taxon>
        <taxon>Peronosporaceae</taxon>
        <taxon>Phytophthora</taxon>
    </lineage>
</organism>
<evidence type="ECO:0000313" key="11">
    <source>
        <dbReference type="Proteomes" id="UP000697107"/>
    </source>
</evidence>
<gene>
    <name evidence="10" type="ORF">PC118_g23344</name>
</gene>
<dbReference type="Gene3D" id="2.40.10.10">
    <property type="entry name" value="Trypsin-like serine proteases"/>
    <property type="match status" value="1"/>
</dbReference>
<comment type="subcellular location">
    <subcellularLocation>
        <location evidence="1">Secreted</location>
    </subcellularLocation>
</comment>
<dbReference type="CDD" id="cd00190">
    <property type="entry name" value="Tryp_SPc"/>
    <property type="match status" value="1"/>
</dbReference>
<dbReference type="SMART" id="SM00020">
    <property type="entry name" value="Tryp_SPc"/>
    <property type="match status" value="1"/>
</dbReference>
<dbReference type="EMBL" id="RCML01002156">
    <property type="protein sequence ID" value="KAG2958794.1"/>
    <property type="molecule type" value="Genomic_DNA"/>
</dbReference>
<keyword evidence="7" id="KW-0325">Glycoprotein</keyword>
<dbReference type="SUPFAM" id="SSF50494">
    <property type="entry name" value="Trypsin-like serine proteases"/>
    <property type="match status" value="1"/>
</dbReference>
<comment type="caution">
    <text evidence="10">The sequence shown here is derived from an EMBL/GenBank/DDBJ whole genome shotgun (WGS) entry which is preliminary data.</text>
</comment>
<dbReference type="InterPro" id="IPR001254">
    <property type="entry name" value="Trypsin_dom"/>
</dbReference>
<evidence type="ECO:0000256" key="7">
    <source>
        <dbReference type="ARBA" id="ARBA00023180"/>
    </source>
</evidence>
<accession>A0A8T1EUK2</accession>
<comment type="similarity">
    <text evidence="2">Belongs to the peptidase S1 family.</text>
</comment>
<dbReference type="Pfam" id="PF00089">
    <property type="entry name" value="Trypsin"/>
    <property type="match status" value="1"/>
</dbReference>
<feature type="domain" description="Peptidase S1" evidence="9">
    <location>
        <begin position="46"/>
        <end position="270"/>
    </location>
</feature>
<dbReference type="GO" id="GO:0004252">
    <property type="term" value="F:serine-type endopeptidase activity"/>
    <property type="evidence" value="ECO:0007669"/>
    <property type="project" value="InterPro"/>
</dbReference>
<evidence type="ECO:0000256" key="8">
    <source>
        <dbReference type="SAM" id="SignalP"/>
    </source>
</evidence>
<reference evidence="10" key="1">
    <citation type="submission" date="2018-10" db="EMBL/GenBank/DDBJ databases">
        <title>Effector identification in a new, highly contiguous assembly of the strawberry crown rot pathogen Phytophthora cactorum.</title>
        <authorList>
            <person name="Armitage A.D."/>
            <person name="Nellist C.F."/>
            <person name="Bates H."/>
            <person name="Vickerstaff R.J."/>
            <person name="Harrison R.J."/>
        </authorList>
    </citation>
    <scope>NUCLEOTIDE SEQUENCE</scope>
    <source>
        <strain evidence="10">P415</strain>
    </source>
</reference>
<dbReference type="PRINTS" id="PR00722">
    <property type="entry name" value="CHYMOTRYPSIN"/>
</dbReference>
<name>A0A8T1EUK2_9STRA</name>
<dbReference type="InterPro" id="IPR043504">
    <property type="entry name" value="Peptidase_S1_PA_chymotrypsin"/>
</dbReference>
<evidence type="ECO:0000313" key="10">
    <source>
        <dbReference type="EMBL" id="KAG2958794.1"/>
    </source>
</evidence>
<dbReference type="InterPro" id="IPR009003">
    <property type="entry name" value="Peptidase_S1_PA"/>
</dbReference>
<dbReference type="AlphaFoldDB" id="A0A8T1EUK2"/>
<evidence type="ECO:0000256" key="2">
    <source>
        <dbReference type="ARBA" id="ARBA00007664"/>
    </source>
</evidence>
<proteinExistence type="inferred from homology"/>
<evidence type="ECO:0000256" key="5">
    <source>
        <dbReference type="ARBA" id="ARBA00023026"/>
    </source>
</evidence>
<keyword evidence="4 8" id="KW-0732">Signal</keyword>
<feature type="signal peptide" evidence="8">
    <location>
        <begin position="1"/>
        <end position="19"/>
    </location>
</feature>
<dbReference type="GO" id="GO:0006508">
    <property type="term" value="P:proteolysis"/>
    <property type="evidence" value="ECO:0007669"/>
    <property type="project" value="InterPro"/>
</dbReference>
<protein>
    <recommendedName>
        <fullName evidence="9">Peptidase S1 domain-containing protein</fullName>
    </recommendedName>
</protein>
<feature type="chain" id="PRO_5035766676" description="Peptidase S1 domain-containing protein" evidence="8">
    <location>
        <begin position="20"/>
        <end position="292"/>
    </location>
</feature>
<dbReference type="InterPro" id="IPR001314">
    <property type="entry name" value="Peptidase_S1A"/>
</dbReference>
<dbReference type="PANTHER" id="PTHR24276">
    <property type="entry name" value="POLYSERASE-RELATED"/>
    <property type="match status" value="1"/>
</dbReference>
<evidence type="ECO:0000256" key="4">
    <source>
        <dbReference type="ARBA" id="ARBA00022729"/>
    </source>
</evidence>
<evidence type="ECO:0000256" key="3">
    <source>
        <dbReference type="ARBA" id="ARBA00022525"/>
    </source>
</evidence>
<dbReference type="VEuPathDB" id="FungiDB:PC110_g14558"/>
<dbReference type="PANTHER" id="PTHR24276:SF98">
    <property type="entry name" value="FI18310P1-RELATED"/>
    <property type="match status" value="1"/>
</dbReference>